<accession>A0A5B7IZA1</accession>
<comment type="caution">
    <text evidence="2">The sequence shown here is derived from an EMBL/GenBank/DDBJ whole genome shotgun (WGS) entry which is preliminary data.</text>
</comment>
<proteinExistence type="predicted"/>
<name>A0A5B7IZA1_PORTR</name>
<protein>
    <submittedName>
        <fullName evidence="2">Uncharacterized protein</fullName>
    </submittedName>
</protein>
<sequence>MLMSVGEAASLHARVMQITFYKGIEQAPPSLRGQGTLPSRTNPVSTAGCLTHPPARPQNTRHHCRRRELERKI</sequence>
<evidence type="ECO:0000313" key="3">
    <source>
        <dbReference type="Proteomes" id="UP000324222"/>
    </source>
</evidence>
<keyword evidence="3" id="KW-1185">Reference proteome</keyword>
<evidence type="ECO:0000313" key="2">
    <source>
        <dbReference type="EMBL" id="MPC89252.1"/>
    </source>
</evidence>
<feature type="compositionally biased region" description="Polar residues" evidence="1">
    <location>
        <begin position="36"/>
        <end position="45"/>
    </location>
</feature>
<dbReference type="Proteomes" id="UP000324222">
    <property type="component" value="Unassembled WGS sequence"/>
</dbReference>
<reference evidence="2 3" key="1">
    <citation type="submission" date="2019-05" db="EMBL/GenBank/DDBJ databases">
        <title>Another draft genome of Portunus trituberculatus and its Hox gene families provides insights of decapod evolution.</title>
        <authorList>
            <person name="Jeong J.-H."/>
            <person name="Song I."/>
            <person name="Kim S."/>
            <person name="Choi T."/>
            <person name="Kim D."/>
            <person name="Ryu S."/>
            <person name="Kim W."/>
        </authorList>
    </citation>
    <scope>NUCLEOTIDE SEQUENCE [LARGE SCALE GENOMIC DNA]</scope>
    <source>
        <tissue evidence="2">Muscle</tissue>
    </source>
</reference>
<dbReference type="AlphaFoldDB" id="A0A5B7IZA1"/>
<feature type="region of interest" description="Disordered" evidence="1">
    <location>
        <begin position="27"/>
        <end position="73"/>
    </location>
</feature>
<gene>
    <name evidence="2" type="ORF">E2C01_084189</name>
</gene>
<organism evidence="2 3">
    <name type="scientific">Portunus trituberculatus</name>
    <name type="common">Swimming crab</name>
    <name type="synonym">Neptunus trituberculatus</name>
    <dbReference type="NCBI Taxonomy" id="210409"/>
    <lineage>
        <taxon>Eukaryota</taxon>
        <taxon>Metazoa</taxon>
        <taxon>Ecdysozoa</taxon>
        <taxon>Arthropoda</taxon>
        <taxon>Crustacea</taxon>
        <taxon>Multicrustacea</taxon>
        <taxon>Malacostraca</taxon>
        <taxon>Eumalacostraca</taxon>
        <taxon>Eucarida</taxon>
        <taxon>Decapoda</taxon>
        <taxon>Pleocyemata</taxon>
        <taxon>Brachyura</taxon>
        <taxon>Eubrachyura</taxon>
        <taxon>Portunoidea</taxon>
        <taxon>Portunidae</taxon>
        <taxon>Portuninae</taxon>
        <taxon>Portunus</taxon>
    </lineage>
</organism>
<evidence type="ECO:0000256" key="1">
    <source>
        <dbReference type="SAM" id="MobiDB-lite"/>
    </source>
</evidence>
<dbReference type="EMBL" id="VSRR010080405">
    <property type="protein sequence ID" value="MPC89252.1"/>
    <property type="molecule type" value="Genomic_DNA"/>
</dbReference>